<keyword evidence="1" id="KW-0472">Membrane</keyword>
<name>A0ABW9GZP2_9FIRM</name>
<keyword evidence="3" id="KW-1185">Reference proteome</keyword>
<evidence type="ECO:0000256" key="1">
    <source>
        <dbReference type="SAM" id="Phobius"/>
    </source>
</evidence>
<sequence>MPKRDYGKYVFYFGMALWLLAAVLKLVDQSTLLGLAGLLVLFVAVRNSWGLYVYASTGQPRAKLQGLFDQMDERRGLIFYAVFFVGLLWLAGGLMAFYGLILA</sequence>
<dbReference type="EMBL" id="JBJUVG010000006">
    <property type="protein sequence ID" value="MFM9413777.1"/>
    <property type="molecule type" value="Genomic_DNA"/>
</dbReference>
<comment type="caution">
    <text evidence="2">The sequence shown here is derived from an EMBL/GenBank/DDBJ whole genome shotgun (WGS) entry which is preliminary data.</text>
</comment>
<feature type="transmembrane region" description="Helical" evidence="1">
    <location>
        <begin position="76"/>
        <end position="101"/>
    </location>
</feature>
<protein>
    <submittedName>
        <fullName evidence="2">Uncharacterized protein</fullName>
    </submittedName>
</protein>
<reference evidence="2 3" key="1">
    <citation type="journal article" date="2016" name="Int. J. Syst. Evol. Microbiol.">
        <title>Peptococcus simiae sp. nov., isolated from rhesus macaque faeces and emended description of the genus Peptococcus.</title>
        <authorList>
            <person name="Shkoporov A.N."/>
            <person name="Efimov B.A."/>
            <person name="Kondova I."/>
            <person name="Ouwerling B."/>
            <person name="Chaplin A.V."/>
            <person name="Shcherbakova V.A."/>
            <person name="Langermans J.A.M."/>
        </authorList>
    </citation>
    <scope>NUCLEOTIDE SEQUENCE [LARGE SCALE GENOMIC DNA]</scope>
    <source>
        <strain evidence="2 3">M108</strain>
    </source>
</reference>
<gene>
    <name evidence="2" type="ORF">ACKQTC_05315</name>
</gene>
<proteinExistence type="predicted"/>
<keyword evidence="1" id="KW-1133">Transmembrane helix</keyword>
<feature type="transmembrane region" description="Helical" evidence="1">
    <location>
        <begin position="33"/>
        <end position="55"/>
    </location>
</feature>
<accession>A0ABW9GZP2</accession>
<organism evidence="2 3">
    <name type="scientific">Peptococcus simiae</name>
    <dbReference type="NCBI Taxonomy" id="1643805"/>
    <lineage>
        <taxon>Bacteria</taxon>
        <taxon>Bacillati</taxon>
        <taxon>Bacillota</taxon>
        <taxon>Clostridia</taxon>
        <taxon>Eubacteriales</taxon>
        <taxon>Peptococcaceae</taxon>
        <taxon>Peptococcus</taxon>
    </lineage>
</organism>
<keyword evidence="1" id="KW-0812">Transmembrane</keyword>
<evidence type="ECO:0000313" key="2">
    <source>
        <dbReference type="EMBL" id="MFM9413777.1"/>
    </source>
</evidence>
<dbReference type="Proteomes" id="UP001631949">
    <property type="component" value="Unassembled WGS sequence"/>
</dbReference>
<feature type="transmembrane region" description="Helical" evidence="1">
    <location>
        <begin position="9"/>
        <end position="27"/>
    </location>
</feature>
<evidence type="ECO:0000313" key="3">
    <source>
        <dbReference type="Proteomes" id="UP001631949"/>
    </source>
</evidence>
<dbReference type="RefSeq" id="WP_408977393.1">
    <property type="nucleotide sequence ID" value="NZ_JBJUVG010000006.1"/>
</dbReference>